<feature type="domain" description="Integrase catalytic" evidence="1">
    <location>
        <begin position="323"/>
        <end position="492"/>
    </location>
</feature>
<dbReference type="InterPro" id="IPR001584">
    <property type="entry name" value="Integrase_cat-core"/>
</dbReference>
<keyword evidence="2" id="KW-0695">RNA-directed DNA polymerase</keyword>
<reference evidence="2" key="2">
    <citation type="submission" date="2022-01" db="EMBL/GenBank/DDBJ databases">
        <authorList>
            <person name="Yamashiro T."/>
            <person name="Shiraishi A."/>
            <person name="Satake H."/>
            <person name="Nakayama K."/>
        </authorList>
    </citation>
    <scope>NUCLEOTIDE SEQUENCE</scope>
</reference>
<dbReference type="Gene3D" id="1.10.340.70">
    <property type="match status" value="1"/>
</dbReference>
<comment type="caution">
    <text evidence="2">The sequence shown here is derived from an EMBL/GenBank/DDBJ whole genome shotgun (WGS) entry which is preliminary data.</text>
</comment>
<dbReference type="Pfam" id="PF17921">
    <property type="entry name" value="Integrase_H2C2"/>
    <property type="match status" value="1"/>
</dbReference>
<protein>
    <submittedName>
        <fullName evidence="2">Reverse transcriptase domain-containing protein</fullName>
    </submittedName>
</protein>
<dbReference type="SUPFAM" id="SSF53098">
    <property type="entry name" value="Ribonuclease H-like"/>
    <property type="match status" value="1"/>
</dbReference>
<dbReference type="GO" id="GO:0003964">
    <property type="term" value="F:RNA-directed DNA polymerase activity"/>
    <property type="evidence" value="ECO:0007669"/>
    <property type="project" value="UniProtKB-KW"/>
</dbReference>
<dbReference type="PANTHER" id="PTHR47266">
    <property type="entry name" value="ENDONUCLEASE-RELATED"/>
    <property type="match status" value="1"/>
</dbReference>
<dbReference type="InterPro" id="IPR012337">
    <property type="entry name" value="RNaseH-like_sf"/>
</dbReference>
<keyword evidence="2" id="KW-0808">Transferase</keyword>
<dbReference type="Gene3D" id="3.30.420.10">
    <property type="entry name" value="Ribonuclease H-like superfamily/Ribonuclease H"/>
    <property type="match status" value="1"/>
</dbReference>
<gene>
    <name evidence="2" type="ORF">Tco_0910082</name>
</gene>
<keyword evidence="2" id="KW-0548">Nucleotidyltransferase</keyword>
<dbReference type="InterPro" id="IPR041588">
    <property type="entry name" value="Integrase_H2C2"/>
</dbReference>
<proteinExistence type="predicted"/>
<dbReference type="Proteomes" id="UP001151760">
    <property type="component" value="Unassembled WGS sequence"/>
</dbReference>
<dbReference type="PROSITE" id="PS50994">
    <property type="entry name" value="INTEGRASE"/>
    <property type="match status" value="1"/>
</dbReference>
<reference evidence="2" key="1">
    <citation type="journal article" date="2022" name="Int. J. Mol. Sci.">
        <title>Draft Genome of Tanacetum Coccineum: Genomic Comparison of Closely Related Tanacetum-Family Plants.</title>
        <authorList>
            <person name="Yamashiro T."/>
            <person name="Shiraishi A."/>
            <person name="Nakayama K."/>
            <person name="Satake H."/>
        </authorList>
    </citation>
    <scope>NUCLEOTIDE SEQUENCE</scope>
</reference>
<dbReference type="EMBL" id="BQNB010014572">
    <property type="protein sequence ID" value="GJT29807.1"/>
    <property type="molecule type" value="Genomic_DNA"/>
</dbReference>
<keyword evidence="3" id="KW-1185">Reference proteome</keyword>
<accession>A0ABQ5CUN1</accession>
<evidence type="ECO:0000313" key="2">
    <source>
        <dbReference type="EMBL" id="GJT29807.1"/>
    </source>
</evidence>
<evidence type="ECO:0000313" key="3">
    <source>
        <dbReference type="Proteomes" id="UP001151760"/>
    </source>
</evidence>
<dbReference type="InterPro" id="IPR036397">
    <property type="entry name" value="RNaseH_sf"/>
</dbReference>
<organism evidence="2 3">
    <name type="scientific">Tanacetum coccineum</name>
    <dbReference type="NCBI Taxonomy" id="301880"/>
    <lineage>
        <taxon>Eukaryota</taxon>
        <taxon>Viridiplantae</taxon>
        <taxon>Streptophyta</taxon>
        <taxon>Embryophyta</taxon>
        <taxon>Tracheophyta</taxon>
        <taxon>Spermatophyta</taxon>
        <taxon>Magnoliopsida</taxon>
        <taxon>eudicotyledons</taxon>
        <taxon>Gunneridae</taxon>
        <taxon>Pentapetalae</taxon>
        <taxon>asterids</taxon>
        <taxon>campanulids</taxon>
        <taxon>Asterales</taxon>
        <taxon>Asteraceae</taxon>
        <taxon>Asteroideae</taxon>
        <taxon>Anthemideae</taxon>
        <taxon>Anthemidinae</taxon>
        <taxon>Tanacetum</taxon>
    </lineage>
</organism>
<dbReference type="InterPro" id="IPR052160">
    <property type="entry name" value="Gypsy_RT_Integrase-like"/>
</dbReference>
<sequence>MYTFSPMMVANSRKHHCRVRPYTREVLVLSTNLEIQTKHYSLVFRNRRGDEARIKKTWYNQVRIADYISTFKLFGLLYQPQTVFGLPPYPFNYPIRMLTMEEILAKIIDEGKRKHEEMEIFIKEFRTTNELLLKERINGVTTRGGKMTSEVAPSKEINETRINKNEPPRLQEACTETMNERCSALLLNELPLKEKYPRSFIIPCQVLKKHKESEDLAADHLSRFENPYMKMLFEREIPNKFYDEHLMVLKSKYNNDEPLYVDFINYIAGKVVPSNWTFEKSKRFFLQVKTYFWVEPYAFKLCADNITRRYVAGCETLEILAHFHSGPTGGHHSALVTEKKVYESGFYWPSVFKDANEYVSRCDACQRSGNISSRNEMPQNNILLFARFRVPKGLISDKGTHFCNSQLEKALQRYGVTYKLSMAYHPQSNGQTEVTNKAIKRILERSVGYNPKDFRLIQLNELAELRDGAYENTRIYKERTKKWHDSRLCGDKDFKVGDKVVLYNSRLKMYPGKLKSKWSRPNIVKTVYLHGAIEITDRDEFSFKVNGQRLKKYYRGNINKENDEVIEFENGVT</sequence>
<evidence type="ECO:0000259" key="1">
    <source>
        <dbReference type="PROSITE" id="PS50994"/>
    </source>
</evidence>
<name>A0ABQ5CUN1_9ASTR</name>